<keyword evidence="5 7" id="KW-0547">Nucleotide-binding</keyword>
<dbReference type="InterPro" id="IPR050503">
    <property type="entry name" value="cAMP-dep_PK_reg_su-like"/>
</dbReference>
<dbReference type="Gene3D" id="1.20.890.10">
    <property type="entry name" value="cAMP-dependent protein kinase regulatory subunit, dimerization-anchoring domain"/>
    <property type="match status" value="1"/>
</dbReference>
<dbReference type="GO" id="GO:0023052">
    <property type="term" value="P:signaling"/>
    <property type="evidence" value="ECO:0007669"/>
    <property type="project" value="UniProtKB-ARBA"/>
</dbReference>
<dbReference type="PANTHER" id="PTHR11635">
    <property type="entry name" value="CAMP-DEPENDENT PROTEIN KINASE REGULATORY CHAIN"/>
    <property type="match status" value="1"/>
</dbReference>
<evidence type="ECO:0000256" key="5">
    <source>
        <dbReference type="ARBA" id="ARBA00022741"/>
    </source>
</evidence>
<feature type="binding site" evidence="7">
    <location>
        <position position="280"/>
    </location>
    <ligand>
        <name>3',5'-cyclic AMP</name>
        <dbReference type="ChEBI" id="CHEBI:58165"/>
        <label>1</label>
    </ligand>
</feature>
<evidence type="ECO:0000256" key="1">
    <source>
        <dbReference type="ARBA" id="ARBA00005753"/>
    </source>
</evidence>
<feature type="binding site" evidence="7">
    <location>
        <position position="402"/>
    </location>
    <ligand>
        <name>3',5'-cyclic AMP</name>
        <dbReference type="ChEBI" id="CHEBI:58165"/>
        <label>2</label>
    </ligand>
</feature>
<dbReference type="OMA" id="ECEIWIA"/>
<comment type="similarity">
    <text evidence="1">Belongs to the cAMP-dependent kinase regulatory chain family.</text>
</comment>
<feature type="region of interest" description="Disordered" evidence="8">
    <location>
        <begin position="75"/>
        <end position="165"/>
    </location>
</feature>
<dbReference type="KEGG" id="acan:ACA1_310810"/>
<dbReference type="PIRSF" id="PIRSF000548">
    <property type="entry name" value="PK_regulatory"/>
    <property type="match status" value="1"/>
</dbReference>
<dbReference type="PRINTS" id="PR00103">
    <property type="entry name" value="CAMPKINASE"/>
</dbReference>
<dbReference type="GO" id="GO:0030552">
    <property type="term" value="F:cAMP binding"/>
    <property type="evidence" value="ECO:0007669"/>
    <property type="project" value="UniProtKB-KW"/>
</dbReference>
<accession>L8GTK4</accession>
<dbReference type="EMBL" id="KB008002">
    <property type="protein sequence ID" value="ELR16252.1"/>
    <property type="molecule type" value="Genomic_DNA"/>
</dbReference>
<evidence type="ECO:0000256" key="8">
    <source>
        <dbReference type="SAM" id="MobiDB-lite"/>
    </source>
</evidence>
<dbReference type="InterPro" id="IPR018488">
    <property type="entry name" value="cNMP-bd_CS"/>
</dbReference>
<evidence type="ECO:0000259" key="9">
    <source>
        <dbReference type="PROSITE" id="PS50042"/>
    </source>
</evidence>
<evidence type="ECO:0000256" key="6">
    <source>
        <dbReference type="ARBA" id="ARBA00023149"/>
    </source>
</evidence>
<evidence type="ECO:0000256" key="4">
    <source>
        <dbReference type="ARBA" id="ARBA00022737"/>
    </source>
</evidence>
<dbReference type="InterPro" id="IPR012198">
    <property type="entry name" value="cAMP_dep_PK_reg_su"/>
</dbReference>
<dbReference type="GO" id="GO:0034236">
    <property type="term" value="F:protein kinase A catalytic subunit binding"/>
    <property type="evidence" value="ECO:0007669"/>
    <property type="project" value="TreeGrafter"/>
</dbReference>
<keyword evidence="10" id="KW-0808">Transferase</keyword>
<dbReference type="CDD" id="cd00038">
    <property type="entry name" value="CAP_ED"/>
    <property type="match status" value="2"/>
</dbReference>
<dbReference type="Gene3D" id="2.60.120.10">
    <property type="entry name" value="Jelly Rolls"/>
    <property type="match status" value="2"/>
</dbReference>
<dbReference type="GO" id="GO:0005829">
    <property type="term" value="C:cytosol"/>
    <property type="evidence" value="ECO:0007669"/>
    <property type="project" value="TreeGrafter"/>
</dbReference>
<dbReference type="PROSITE" id="PS00889">
    <property type="entry name" value="CNMP_BINDING_2"/>
    <property type="match status" value="2"/>
</dbReference>
<dbReference type="InterPro" id="IPR000595">
    <property type="entry name" value="cNMP-bd_dom"/>
</dbReference>
<dbReference type="GO" id="GO:0004862">
    <property type="term" value="F:cAMP-dependent protein kinase inhibitor activity"/>
    <property type="evidence" value="ECO:0007669"/>
    <property type="project" value="TreeGrafter"/>
</dbReference>
<dbReference type="PANTHER" id="PTHR11635:SF152">
    <property type="entry name" value="CAMP-DEPENDENT PROTEIN KINASE TYPE I REGULATORY SUBUNIT-RELATED"/>
    <property type="match status" value="1"/>
</dbReference>
<dbReference type="InterPro" id="IPR018490">
    <property type="entry name" value="cNMP-bd_dom_sf"/>
</dbReference>
<feature type="compositionally biased region" description="Polar residues" evidence="8">
    <location>
        <begin position="96"/>
        <end position="105"/>
    </location>
</feature>
<name>L8GTK4_ACACF</name>
<evidence type="ECO:0000256" key="2">
    <source>
        <dbReference type="ARBA" id="ARBA00022553"/>
    </source>
</evidence>
<keyword evidence="4" id="KW-0677">Repeat</keyword>
<dbReference type="SMART" id="SM00100">
    <property type="entry name" value="cNMP"/>
    <property type="match status" value="2"/>
</dbReference>
<feature type="binding site" evidence="7">
    <location>
        <position position="411"/>
    </location>
    <ligand>
        <name>3',5'-cyclic AMP</name>
        <dbReference type="ChEBI" id="CHEBI:58165"/>
        <label>2</label>
    </ligand>
</feature>
<dbReference type="Pfam" id="PF00027">
    <property type="entry name" value="cNMP_binding"/>
    <property type="match status" value="2"/>
</dbReference>
<evidence type="ECO:0000313" key="11">
    <source>
        <dbReference type="Proteomes" id="UP000011083"/>
    </source>
</evidence>
<dbReference type="AlphaFoldDB" id="L8GTK4"/>
<dbReference type="GO" id="GO:0005952">
    <property type="term" value="C:cAMP-dependent protein kinase complex"/>
    <property type="evidence" value="ECO:0007669"/>
    <property type="project" value="InterPro"/>
</dbReference>
<dbReference type="PROSITE" id="PS00888">
    <property type="entry name" value="CNMP_BINDING_1"/>
    <property type="match status" value="2"/>
</dbReference>
<keyword evidence="2" id="KW-0597">Phosphoprotein</keyword>
<dbReference type="FunFam" id="2.60.120.10:FF:000006">
    <property type="entry name" value="cAMP-dependent protein kinase type I-alpha regulatory subunit"/>
    <property type="match status" value="1"/>
</dbReference>
<keyword evidence="10" id="KW-0418">Kinase</keyword>
<dbReference type="STRING" id="1257118.L8GTK4"/>
<evidence type="ECO:0000313" key="10">
    <source>
        <dbReference type="EMBL" id="ELR16252.1"/>
    </source>
</evidence>
<evidence type="ECO:0000256" key="7">
    <source>
        <dbReference type="PIRSR" id="PIRSR000548-1"/>
    </source>
</evidence>
<feature type="binding site" evidence="7">
    <location>
        <position position="289"/>
    </location>
    <ligand>
        <name>3',5'-cyclic AMP</name>
        <dbReference type="ChEBI" id="CHEBI:58165"/>
        <label>1</label>
    </ligand>
</feature>
<keyword evidence="3 7" id="KW-0116">cAMP-binding</keyword>
<dbReference type="GeneID" id="14916930"/>
<dbReference type="CDD" id="cd22961">
    <property type="entry name" value="DD_TEX55-like"/>
    <property type="match status" value="1"/>
</dbReference>
<sequence length="457" mass="50531">MDLTTSNLANVVRIPQREEQYLKATGIDQLLSNLVSQLYIHKPEDAINFMINYLQHTKLERNSVSFSGASSSSSSFSSSFSSSTSSPVGSSSTVTTLQVNGSPQSAGGEDEGNGAVEMEQDKKGNGNHLDQSGEYGREDMQVTSPDGGPVDIDPTLSGNRSLQRRRMAISSEPVDLSGFDADMPGNGVPNTPKSPETLQALEEALRTNVLFAHLEEDERRQVFDAMVEVKFNANDIIIQQGDEGDNFYVVESGECEIWIAKEGQPPQRVSVVREGGSFGELALIYGTQRAATVKAATDVTLWAIDRVTYRRILMGATIKKRKMYEGFLEKVPILAPLNHWERLTVADALEPEVYHDGEVIIRQGERGDSFFIIVDGETKVSQVNEQGEVEVARLYPSSYFGEIALLTDRPRAATVTAIGNVKVVKMDRDRFNRVMGPCEEILRRNMEIYNQYISTKI</sequence>
<dbReference type="Proteomes" id="UP000011083">
    <property type="component" value="Unassembled WGS sequence"/>
</dbReference>
<protein>
    <submittedName>
        <fullName evidence="10">cAMPdependent protein kinase type I-alpha regulatory subunit, putative</fullName>
    </submittedName>
</protein>
<dbReference type="OrthoDB" id="417078at2759"/>
<dbReference type="PROSITE" id="PS50042">
    <property type="entry name" value="CNMP_BINDING_3"/>
    <property type="match status" value="2"/>
</dbReference>
<evidence type="ECO:0000256" key="3">
    <source>
        <dbReference type="ARBA" id="ARBA00022566"/>
    </source>
</evidence>
<keyword evidence="11" id="KW-1185">Reference proteome</keyword>
<reference evidence="10 11" key="1">
    <citation type="journal article" date="2013" name="Genome Biol.">
        <title>Genome of Acanthamoeba castellanii highlights extensive lateral gene transfer and early evolution of tyrosine kinase signaling.</title>
        <authorList>
            <person name="Clarke M."/>
            <person name="Lohan A.J."/>
            <person name="Liu B."/>
            <person name="Lagkouvardos I."/>
            <person name="Roy S."/>
            <person name="Zafar N."/>
            <person name="Bertelli C."/>
            <person name="Schilde C."/>
            <person name="Kianianmomeni A."/>
            <person name="Burglin T.R."/>
            <person name="Frech C."/>
            <person name="Turcotte B."/>
            <person name="Kopec K.O."/>
            <person name="Synnott J.M."/>
            <person name="Choo C."/>
            <person name="Paponov I."/>
            <person name="Finkler A."/>
            <person name="Soon Heng Tan C."/>
            <person name="Hutchins A.P."/>
            <person name="Weinmeier T."/>
            <person name="Rattei T."/>
            <person name="Chu J.S."/>
            <person name="Gimenez G."/>
            <person name="Irimia M."/>
            <person name="Rigden D.J."/>
            <person name="Fitzpatrick D.A."/>
            <person name="Lorenzo-Morales J."/>
            <person name="Bateman A."/>
            <person name="Chiu C.H."/>
            <person name="Tang P."/>
            <person name="Hegemann P."/>
            <person name="Fromm H."/>
            <person name="Raoult D."/>
            <person name="Greub G."/>
            <person name="Miranda-Saavedra D."/>
            <person name="Chen N."/>
            <person name="Nash P."/>
            <person name="Ginger M.L."/>
            <person name="Horn M."/>
            <person name="Schaap P."/>
            <person name="Caler L."/>
            <person name="Loftus B."/>
        </authorList>
    </citation>
    <scope>NUCLEOTIDE SEQUENCE [LARGE SCALE GENOMIC DNA]</scope>
    <source>
        <strain evidence="10 11">Neff</strain>
    </source>
</reference>
<feature type="domain" description="Cyclic nucleotide-binding" evidence="9">
    <location>
        <begin position="210"/>
        <end position="330"/>
    </location>
</feature>
<feature type="compositionally biased region" description="Low complexity" evidence="8">
    <location>
        <begin position="75"/>
        <end position="95"/>
    </location>
</feature>
<dbReference type="InterPro" id="IPR014710">
    <property type="entry name" value="RmlC-like_jellyroll"/>
</dbReference>
<dbReference type="SUPFAM" id="SSF51206">
    <property type="entry name" value="cAMP-binding domain-like"/>
    <property type="match status" value="2"/>
</dbReference>
<proteinExistence type="inferred from homology"/>
<dbReference type="RefSeq" id="XP_004338265.1">
    <property type="nucleotide sequence ID" value="XM_004338217.1"/>
</dbReference>
<keyword evidence="6 7" id="KW-0114">cAMP</keyword>
<dbReference type="VEuPathDB" id="AmoebaDB:ACA1_310810"/>
<dbReference type="SUPFAM" id="SSF47391">
    <property type="entry name" value="Dimerization-anchoring domain of cAMP-dependent PK regulatory subunit"/>
    <property type="match status" value="1"/>
</dbReference>
<dbReference type="GO" id="GO:0016301">
    <property type="term" value="F:kinase activity"/>
    <property type="evidence" value="ECO:0007669"/>
    <property type="project" value="UniProtKB-KW"/>
</dbReference>
<organism evidence="10 11">
    <name type="scientific">Acanthamoeba castellanii (strain ATCC 30010 / Neff)</name>
    <dbReference type="NCBI Taxonomy" id="1257118"/>
    <lineage>
        <taxon>Eukaryota</taxon>
        <taxon>Amoebozoa</taxon>
        <taxon>Discosea</taxon>
        <taxon>Longamoebia</taxon>
        <taxon>Centramoebida</taxon>
        <taxon>Acanthamoebidae</taxon>
        <taxon>Acanthamoeba</taxon>
    </lineage>
</organism>
<gene>
    <name evidence="10" type="ORF">ACA1_310810</name>
</gene>
<dbReference type="GO" id="GO:0007154">
    <property type="term" value="P:cell communication"/>
    <property type="evidence" value="ECO:0007669"/>
    <property type="project" value="UniProtKB-ARBA"/>
</dbReference>
<feature type="domain" description="Cyclic nucleotide-binding" evidence="9">
    <location>
        <begin position="333"/>
        <end position="452"/>
    </location>
</feature>